<comment type="pathway">
    <text evidence="3 14">Protein modification; protein ubiquitination.</text>
</comment>
<feature type="domain" description="RING-type" evidence="17">
    <location>
        <begin position="822"/>
        <end position="860"/>
    </location>
</feature>
<dbReference type="Proteomes" id="UP001159364">
    <property type="component" value="Linkage Group LG08"/>
</dbReference>
<evidence type="ECO:0000256" key="9">
    <source>
        <dbReference type="ARBA" id="ARBA00022833"/>
    </source>
</evidence>
<comment type="caution">
    <text evidence="18">The sequence shown here is derived from an EMBL/GenBank/DDBJ whole genome shotgun (WGS) entry which is preliminary data.</text>
</comment>
<sequence length="874" mass="100036">MGSEAERKRRQFTSISATPPMAKKNPFSQPSEDKKLGATVLRYQNQKIAQKLEAQKIEYCALEKKFHQLKKKQQPFDSKIKVVNKSWEGLVTSLESRTSQTRESNEFFKFVPTIRDGVPSPVEDDFLSRLVETGATDCSSSTDFVDEMEEDGKTTCVEVKNILSNVIAAVNGLWLLKNGLHAAVLKQLPGDRECKLKASSELETEVKNLRLSMSDLHLKIKSLAIELLKCQDSVAKSTAELRNVKVELESATFELEKGKSELASLKAERDATKGAFFPALNLGSTLAATDKVRHKQKDLEEMESSLKKVLDQASSRLLEIKSLYDERVKILQQLSDLQNSLKNLKSISSSQEFLLVRDQVEKSKSDVLQYQAFFEKLQVEKDNLVWGERELSMKSDLFDVVRRSCSVSDSRITDLRMQLEKQIEDKRLIEVKLEEASREPGRKEIIAQFKGLVSSFPEDMSTMQCQLSKFKETASNIHSLRADVQSLSKVLDGKAKEYESLYDRSANQVSEIQKLQSVVQDLKESLLELKLMLEMYRHESIDLRDILDARDLEYKAWAQVQSLKASLDEQRLELRVKTANEAEAISQQRLAAAEAEIVDLRQQLEASKRGICKLNDVLKSKNEGNEAYIFEIETIGQAYDDMQTQNQQLLQQITERDDYNIKLVLEGVRARQLRDSILLEKKGIEREIQQSNISLDFYDVKTSRIEEQLKTCADQVQKLAADKFQNSLTLENTQNRLLDVRGTSNQARELLDDSQSRVVESRAALLDLQIETERERYERRRKEEEAEVVRRKISCLQAQTEGLSVVEKLHQELKEYREIVKCSICIDRPKEVVITKCYHLFCNHCVQKLFESRHRKCPTCATSFGPNDVKPVYI</sequence>
<evidence type="ECO:0000256" key="6">
    <source>
        <dbReference type="ARBA" id="ARBA00022723"/>
    </source>
</evidence>
<dbReference type="InterPro" id="IPR001841">
    <property type="entry name" value="Znf_RING"/>
</dbReference>
<name>A0AAV8UCG5_9ROSI</name>
<feature type="coiled-coil region" evidence="15">
    <location>
        <begin position="767"/>
        <end position="799"/>
    </location>
</feature>
<protein>
    <recommendedName>
        <fullName evidence="14">E3 ubiquitin protein ligase</fullName>
        <ecNumber evidence="14">2.3.2.27</ecNumber>
    </recommendedName>
</protein>
<feature type="region of interest" description="Disordered" evidence="16">
    <location>
        <begin position="1"/>
        <end position="33"/>
    </location>
</feature>
<dbReference type="AlphaFoldDB" id="A0AAV8UCG5"/>
<dbReference type="EMBL" id="JAIWQS010000008">
    <property type="protein sequence ID" value="KAJ8900265.1"/>
    <property type="molecule type" value="Genomic_DNA"/>
</dbReference>
<keyword evidence="8 14" id="KW-0833">Ubl conjugation pathway</keyword>
<evidence type="ECO:0000256" key="4">
    <source>
        <dbReference type="ARBA" id="ARBA00005555"/>
    </source>
</evidence>
<evidence type="ECO:0000259" key="17">
    <source>
        <dbReference type="PROSITE" id="PS50089"/>
    </source>
</evidence>
<evidence type="ECO:0000256" key="11">
    <source>
        <dbReference type="ARBA" id="ARBA00023054"/>
    </source>
</evidence>
<evidence type="ECO:0000256" key="13">
    <source>
        <dbReference type="PROSITE-ProRule" id="PRU00175"/>
    </source>
</evidence>
<evidence type="ECO:0000256" key="3">
    <source>
        <dbReference type="ARBA" id="ARBA00004906"/>
    </source>
</evidence>
<evidence type="ECO:0000256" key="1">
    <source>
        <dbReference type="ARBA" id="ARBA00000900"/>
    </source>
</evidence>
<dbReference type="PANTHER" id="PTHR23163:SF0">
    <property type="entry name" value="E3 UBIQUITIN-PROTEIN LIGASE BRE1"/>
    <property type="match status" value="1"/>
</dbReference>
<keyword evidence="6 14" id="KW-0479">Metal-binding</keyword>
<dbReference type="InterPro" id="IPR013956">
    <property type="entry name" value="E3_ubiquit_lig_Bre1"/>
</dbReference>
<evidence type="ECO:0000256" key="5">
    <source>
        <dbReference type="ARBA" id="ARBA00022679"/>
    </source>
</evidence>
<feature type="coiled-coil region" evidence="15">
    <location>
        <begin position="292"/>
        <end position="347"/>
    </location>
</feature>
<dbReference type="SMART" id="SM00184">
    <property type="entry name" value="RING"/>
    <property type="match status" value="1"/>
</dbReference>
<dbReference type="GO" id="GO:0005634">
    <property type="term" value="C:nucleus"/>
    <property type="evidence" value="ECO:0007669"/>
    <property type="project" value="UniProtKB-SubCell"/>
</dbReference>
<evidence type="ECO:0000256" key="16">
    <source>
        <dbReference type="SAM" id="MobiDB-lite"/>
    </source>
</evidence>
<dbReference type="Pfam" id="PF00097">
    <property type="entry name" value="zf-C3HC4"/>
    <property type="match status" value="1"/>
</dbReference>
<evidence type="ECO:0000313" key="18">
    <source>
        <dbReference type="EMBL" id="KAJ8900265.1"/>
    </source>
</evidence>
<dbReference type="FunFam" id="3.30.40.10:FF:000414">
    <property type="entry name" value="E3 ubiquitin protein ligase"/>
    <property type="match status" value="1"/>
</dbReference>
<comment type="catalytic activity">
    <reaction evidence="1 14">
        <text>S-ubiquitinyl-[E2 ubiquitin-conjugating enzyme]-L-cysteine + [acceptor protein]-L-lysine = [E2 ubiquitin-conjugating enzyme]-L-cysteine + N(6)-ubiquitinyl-[acceptor protein]-L-lysine.</text>
        <dbReference type="EC" id="2.3.2.27"/>
    </reaction>
</comment>
<evidence type="ECO:0000256" key="2">
    <source>
        <dbReference type="ARBA" id="ARBA00004123"/>
    </source>
</evidence>
<evidence type="ECO:0000313" key="19">
    <source>
        <dbReference type="Proteomes" id="UP001159364"/>
    </source>
</evidence>
<proteinExistence type="inferred from homology"/>
<reference evidence="18 19" key="1">
    <citation type="submission" date="2021-09" db="EMBL/GenBank/DDBJ databases">
        <title>Genomic insights and catalytic innovation underlie evolution of tropane alkaloids biosynthesis.</title>
        <authorList>
            <person name="Wang Y.-J."/>
            <person name="Tian T."/>
            <person name="Huang J.-P."/>
            <person name="Huang S.-X."/>
        </authorList>
    </citation>
    <scope>NUCLEOTIDE SEQUENCE [LARGE SCALE GENOMIC DNA]</scope>
    <source>
        <strain evidence="18">KIB-2018</strain>
        <tissue evidence="18">Leaf</tissue>
    </source>
</reference>
<evidence type="ECO:0000256" key="14">
    <source>
        <dbReference type="RuleBase" id="RU365038"/>
    </source>
</evidence>
<feature type="coiled-coil region" evidence="15">
    <location>
        <begin position="512"/>
        <end position="539"/>
    </location>
</feature>
<keyword evidence="19" id="KW-1185">Reference proteome</keyword>
<comment type="subcellular location">
    <subcellularLocation>
        <location evidence="2 14">Nucleus</location>
    </subcellularLocation>
</comment>
<dbReference type="CDD" id="cd16499">
    <property type="entry name" value="RING-HC_Bre1-like"/>
    <property type="match status" value="1"/>
</dbReference>
<dbReference type="InterPro" id="IPR018957">
    <property type="entry name" value="Znf_C3HC4_RING-type"/>
</dbReference>
<dbReference type="GO" id="GO:0008270">
    <property type="term" value="F:zinc ion binding"/>
    <property type="evidence" value="ECO:0007669"/>
    <property type="project" value="UniProtKB-KW"/>
</dbReference>
<dbReference type="GO" id="GO:0033503">
    <property type="term" value="C:HULC complex"/>
    <property type="evidence" value="ECO:0007669"/>
    <property type="project" value="TreeGrafter"/>
</dbReference>
<dbReference type="GO" id="GO:0061630">
    <property type="term" value="F:ubiquitin protein ligase activity"/>
    <property type="evidence" value="ECO:0007669"/>
    <property type="project" value="UniProtKB-EC"/>
</dbReference>
<dbReference type="Gene3D" id="3.30.40.10">
    <property type="entry name" value="Zinc/RING finger domain, C3HC4 (zinc finger)"/>
    <property type="match status" value="1"/>
</dbReference>
<keyword evidence="11 14" id="KW-0175">Coiled coil</keyword>
<organism evidence="18 19">
    <name type="scientific">Erythroxylum novogranatense</name>
    <dbReference type="NCBI Taxonomy" id="1862640"/>
    <lineage>
        <taxon>Eukaryota</taxon>
        <taxon>Viridiplantae</taxon>
        <taxon>Streptophyta</taxon>
        <taxon>Embryophyta</taxon>
        <taxon>Tracheophyta</taxon>
        <taxon>Spermatophyta</taxon>
        <taxon>Magnoliopsida</taxon>
        <taxon>eudicotyledons</taxon>
        <taxon>Gunneridae</taxon>
        <taxon>Pentapetalae</taxon>
        <taxon>rosids</taxon>
        <taxon>fabids</taxon>
        <taxon>Malpighiales</taxon>
        <taxon>Erythroxylaceae</taxon>
        <taxon>Erythroxylum</taxon>
    </lineage>
</organism>
<keyword evidence="7 13" id="KW-0863">Zinc-finger</keyword>
<dbReference type="PANTHER" id="PTHR23163">
    <property type="entry name" value="RING FINGER PROTEIN-RELATED"/>
    <property type="match status" value="1"/>
</dbReference>
<keyword evidence="9 14" id="KW-0862">Zinc</keyword>
<evidence type="ECO:0000256" key="8">
    <source>
        <dbReference type="ARBA" id="ARBA00022786"/>
    </source>
</evidence>
<keyword evidence="10 14" id="KW-0156">Chromatin regulator</keyword>
<dbReference type="SUPFAM" id="SSF57850">
    <property type="entry name" value="RING/U-box"/>
    <property type="match status" value="1"/>
</dbReference>
<evidence type="ECO:0000256" key="10">
    <source>
        <dbReference type="ARBA" id="ARBA00022853"/>
    </source>
</evidence>
<dbReference type="PROSITE" id="PS50089">
    <property type="entry name" value="ZF_RING_2"/>
    <property type="match status" value="1"/>
</dbReference>
<dbReference type="GO" id="GO:0006950">
    <property type="term" value="P:response to stress"/>
    <property type="evidence" value="ECO:0007669"/>
    <property type="project" value="UniProtKB-ARBA"/>
</dbReference>
<dbReference type="InterPro" id="IPR013083">
    <property type="entry name" value="Znf_RING/FYVE/PHD"/>
</dbReference>
<keyword evidence="5 14" id="KW-0808">Transferase</keyword>
<dbReference type="InterPro" id="IPR017907">
    <property type="entry name" value="Znf_RING_CS"/>
</dbReference>
<dbReference type="PROSITE" id="PS00518">
    <property type="entry name" value="ZF_RING_1"/>
    <property type="match status" value="1"/>
</dbReference>
<evidence type="ECO:0000256" key="15">
    <source>
        <dbReference type="SAM" id="Coils"/>
    </source>
</evidence>
<keyword evidence="12 14" id="KW-0539">Nucleus</keyword>
<evidence type="ECO:0000256" key="7">
    <source>
        <dbReference type="ARBA" id="ARBA00022771"/>
    </source>
</evidence>
<dbReference type="GO" id="GO:0006325">
    <property type="term" value="P:chromatin organization"/>
    <property type="evidence" value="ECO:0007669"/>
    <property type="project" value="UniProtKB-KW"/>
</dbReference>
<feature type="coiled-coil region" evidence="15">
    <location>
        <begin position="583"/>
        <end position="652"/>
    </location>
</feature>
<dbReference type="EC" id="2.3.2.27" evidence="14"/>
<gene>
    <name evidence="18" type="ORF">K2173_024905</name>
</gene>
<evidence type="ECO:0000256" key="12">
    <source>
        <dbReference type="ARBA" id="ARBA00023242"/>
    </source>
</evidence>
<comment type="similarity">
    <text evidence="4 14">Belongs to the BRE1 family.</text>
</comment>
<accession>A0AAV8UCG5</accession>
<dbReference type="GO" id="GO:0016567">
    <property type="term" value="P:protein ubiquitination"/>
    <property type="evidence" value="ECO:0007669"/>
    <property type="project" value="UniProtKB-UniRule"/>
</dbReference>